<keyword evidence="2" id="KW-1185">Reference proteome</keyword>
<sequence>MRGNWRNSETSSPMILSKSFHDMDVLLWLADADCTKVSSFGSLTHFREEHAPEGAPLRCTDGCPVENTCPYYAPRMYSNARIGLVLRLAKWSATISAGKRSCTSCGLDRMGDASTAATIMSSITRLSIWSSRMT</sequence>
<evidence type="ECO:0000313" key="2">
    <source>
        <dbReference type="Proteomes" id="UP000256304"/>
    </source>
</evidence>
<reference evidence="1 2" key="1">
    <citation type="submission" date="2018-08" db="EMBL/GenBank/DDBJ databases">
        <title>Genomic Encyclopedia of Type Strains, Phase III (KMG-III): the genomes of soil and plant-associated and newly described type strains.</title>
        <authorList>
            <person name="Whitman W."/>
        </authorList>
    </citation>
    <scope>NUCLEOTIDE SEQUENCE [LARGE SCALE GENOMIC DNA]</scope>
    <source>
        <strain evidence="1 2">CGMCC 1.10966</strain>
    </source>
</reference>
<evidence type="ECO:0000313" key="1">
    <source>
        <dbReference type="EMBL" id="REE89069.1"/>
    </source>
</evidence>
<dbReference type="Proteomes" id="UP000256304">
    <property type="component" value="Unassembled WGS sequence"/>
</dbReference>
<dbReference type="AlphaFoldDB" id="A0A3D9SJA4"/>
<organism evidence="1 2">
    <name type="scientific">Paenibacillus taihuensis</name>
    <dbReference type="NCBI Taxonomy" id="1156355"/>
    <lineage>
        <taxon>Bacteria</taxon>
        <taxon>Bacillati</taxon>
        <taxon>Bacillota</taxon>
        <taxon>Bacilli</taxon>
        <taxon>Bacillales</taxon>
        <taxon>Paenibacillaceae</taxon>
        <taxon>Paenibacillus</taxon>
    </lineage>
</organism>
<comment type="caution">
    <text evidence="1">The sequence shown here is derived from an EMBL/GenBank/DDBJ whole genome shotgun (WGS) entry which is preliminary data.</text>
</comment>
<dbReference type="EMBL" id="QTTN01000007">
    <property type="protein sequence ID" value="REE89069.1"/>
    <property type="molecule type" value="Genomic_DNA"/>
</dbReference>
<name>A0A3D9SJA4_9BACL</name>
<protein>
    <submittedName>
        <fullName evidence="1">Uncharacterized protein</fullName>
    </submittedName>
</protein>
<gene>
    <name evidence="1" type="ORF">A8990_107167</name>
</gene>
<accession>A0A3D9SJA4</accession>
<proteinExistence type="predicted"/>